<organism evidence="1 2">
    <name type="scientific">Saliterribacillus persicus</name>
    <dbReference type="NCBI Taxonomy" id="930114"/>
    <lineage>
        <taxon>Bacteria</taxon>
        <taxon>Bacillati</taxon>
        <taxon>Bacillota</taxon>
        <taxon>Bacilli</taxon>
        <taxon>Bacillales</taxon>
        <taxon>Bacillaceae</taxon>
        <taxon>Saliterribacillus</taxon>
    </lineage>
</organism>
<dbReference type="RefSeq" id="WP_114353609.1">
    <property type="nucleotide sequence ID" value="NZ_QPJJ01000011.1"/>
</dbReference>
<comment type="caution">
    <text evidence="1">The sequence shown here is derived from an EMBL/GenBank/DDBJ whole genome shotgun (WGS) entry which is preliminary data.</text>
</comment>
<evidence type="ECO:0000313" key="2">
    <source>
        <dbReference type="Proteomes" id="UP000252585"/>
    </source>
</evidence>
<name>A0A368XBT9_9BACI</name>
<reference evidence="1 2" key="1">
    <citation type="submission" date="2018-07" db="EMBL/GenBank/DDBJ databases">
        <title>Genomic Encyclopedia of Type Strains, Phase IV (KMG-IV): sequencing the most valuable type-strain genomes for metagenomic binning, comparative biology and taxonomic classification.</title>
        <authorList>
            <person name="Goeker M."/>
        </authorList>
    </citation>
    <scope>NUCLEOTIDE SEQUENCE [LARGE SCALE GENOMIC DNA]</scope>
    <source>
        <strain evidence="1 2">DSM 27696</strain>
    </source>
</reference>
<dbReference type="EMBL" id="QPJJ01000011">
    <property type="protein sequence ID" value="RCW65315.1"/>
    <property type="molecule type" value="Genomic_DNA"/>
</dbReference>
<sequence>MRSILFILLLACIFSIGVFVGGKDNNNDLRDQSIVIHSEAESEPELVDKEAIIKEVQADEMPQKQNGNVFLIADKAAAASSWVFDQFIYGTQALIETINSSKSTS</sequence>
<evidence type="ECO:0000313" key="1">
    <source>
        <dbReference type="EMBL" id="RCW65315.1"/>
    </source>
</evidence>
<proteinExistence type="predicted"/>
<dbReference type="Proteomes" id="UP000252585">
    <property type="component" value="Unassembled WGS sequence"/>
</dbReference>
<gene>
    <name evidence="1" type="ORF">DFR57_11143</name>
</gene>
<dbReference type="AlphaFoldDB" id="A0A368XBT9"/>
<keyword evidence="2" id="KW-1185">Reference proteome</keyword>
<protein>
    <submittedName>
        <fullName evidence="1">Uncharacterized protein</fullName>
    </submittedName>
</protein>
<accession>A0A368XBT9</accession>